<name>A0ACC1R6K8_9HYPO</name>
<evidence type="ECO:0000313" key="1">
    <source>
        <dbReference type="EMBL" id="KAJ3499044.1"/>
    </source>
</evidence>
<protein>
    <submittedName>
        <fullName evidence="1">Uncharacterized protein</fullName>
    </submittedName>
</protein>
<gene>
    <name evidence="1" type="ORF">NLG97_g659</name>
</gene>
<reference evidence="1" key="1">
    <citation type="submission" date="2022-07" db="EMBL/GenBank/DDBJ databases">
        <title>Genome Sequence of Lecanicillium saksenae.</title>
        <authorList>
            <person name="Buettner E."/>
        </authorList>
    </citation>
    <scope>NUCLEOTIDE SEQUENCE</scope>
    <source>
        <strain evidence="1">VT-O1</strain>
    </source>
</reference>
<evidence type="ECO:0000313" key="2">
    <source>
        <dbReference type="Proteomes" id="UP001148737"/>
    </source>
</evidence>
<dbReference type="EMBL" id="JANAKD010000024">
    <property type="protein sequence ID" value="KAJ3499044.1"/>
    <property type="molecule type" value="Genomic_DNA"/>
</dbReference>
<comment type="caution">
    <text evidence="1">The sequence shown here is derived from an EMBL/GenBank/DDBJ whole genome shotgun (WGS) entry which is preliminary data.</text>
</comment>
<accession>A0ACC1R6K8</accession>
<proteinExistence type="predicted"/>
<organism evidence="1 2">
    <name type="scientific">Lecanicillium saksenae</name>
    <dbReference type="NCBI Taxonomy" id="468837"/>
    <lineage>
        <taxon>Eukaryota</taxon>
        <taxon>Fungi</taxon>
        <taxon>Dikarya</taxon>
        <taxon>Ascomycota</taxon>
        <taxon>Pezizomycotina</taxon>
        <taxon>Sordariomycetes</taxon>
        <taxon>Hypocreomycetidae</taxon>
        <taxon>Hypocreales</taxon>
        <taxon>Cordycipitaceae</taxon>
        <taxon>Lecanicillium</taxon>
    </lineage>
</organism>
<keyword evidence="2" id="KW-1185">Reference proteome</keyword>
<dbReference type="Proteomes" id="UP001148737">
    <property type="component" value="Unassembled WGS sequence"/>
</dbReference>
<sequence length="93" mass="10262">MLHLTGHLVDLIPRLHLYVILADQRCHGGDRPALRSRTAPPAAHLVVASCVQDVLVDLQEMEYHAVCQAWEEEEEEAAAEGGVDAADPETHSW</sequence>